<dbReference type="InterPro" id="IPR027417">
    <property type="entry name" value="P-loop_NTPase"/>
</dbReference>
<name>A0A166BIZ0_9EURY</name>
<dbReference type="EMBL" id="LWMV01000146">
    <property type="protein sequence ID" value="KZX13422.1"/>
    <property type="molecule type" value="Genomic_DNA"/>
</dbReference>
<proteinExistence type="predicted"/>
<feature type="domain" description="Molybdopterin-guanine dinucleotide biosynthesis protein B (MobB)" evidence="1">
    <location>
        <begin position="3"/>
        <end position="113"/>
    </location>
</feature>
<dbReference type="Pfam" id="PF03205">
    <property type="entry name" value="MobB"/>
    <property type="match status" value="1"/>
</dbReference>
<comment type="caution">
    <text evidence="2">The sequence shown here is derived from an EMBL/GenBank/DDBJ whole genome shotgun (WGS) entry which is preliminary data.</text>
</comment>
<dbReference type="PANTHER" id="PTHR40072:SF1">
    <property type="entry name" value="MOLYBDOPTERIN-GUANINE DINUCLEOTIDE BIOSYNTHESIS ADAPTER PROTEIN"/>
    <property type="match status" value="1"/>
</dbReference>
<accession>A0A166BIZ0</accession>
<dbReference type="AlphaFoldDB" id="A0A166BIZ0"/>
<protein>
    <submittedName>
        <fullName evidence="2">Molybdopterin-guanine dinucleotide biosynthesis adapter protein</fullName>
    </submittedName>
</protein>
<dbReference type="OrthoDB" id="9014at2157"/>
<dbReference type="GO" id="GO:0005525">
    <property type="term" value="F:GTP binding"/>
    <property type="evidence" value="ECO:0007669"/>
    <property type="project" value="InterPro"/>
</dbReference>
<dbReference type="PANTHER" id="PTHR40072">
    <property type="entry name" value="MOLYBDOPTERIN-GUANINE DINUCLEOTIDE BIOSYNTHESIS ADAPTER PROTEIN-RELATED"/>
    <property type="match status" value="1"/>
</dbReference>
<dbReference type="Proteomes" id="UP000077245">
    <property type="component" value="Unassembled WGS sequence"/>
</dbReference>
<organism evidence="2 3">
    <name type="scientific">Methanobrevibacter curvatus</name>
    <dbReference type="NCBI Taxonomy" id="49547"/>
    <lineage>
        <taxon>Archaea</taxon>
        <taxon>Methanobacteriati</taxon>
        <taxon>Methanobacteriota</taxon>
        <taxon>Methanomada group</taxon>
        <taxon>Methanobacteria</taxon>
        <taxon>Methanobacteriales</taxon>
        <taxon>Methanobacteriaceae</taxon>
        <taxon>Methanobrevibacter</taxon>
    </lineage>
</organism>
<dbReference type="SUPFAM" id="SSF52540">
    <property type="entry name" value="P-loop containing nucleoside triphosphate hydrolases"/>
    <property type="match status" value="1"/>
</dbReference>
<sequence length="238" mass="27059">MKIVSVVGNKNTGKTSLSVKIIKELKNRGYKVASIKHSHHKMDFDREGTDTYKHKEAGAETIMGAGGRFFFNIEKKMSLDRLLFLVKFIDEPDFLVIEGFKSYKYPKIATSPEVVDNHTIKSVDAFSLTDEDIVELVDLAEKKGHDIINTLYTNQCGYNDGEDIAKAIVNEKIEYDDKDTDVYLSIDENVIGLNLFVNNFIKHGIIGMLKSLKLKKFGVKKFEKIELLINNKKDQSEE</sequence>
<dbReference type="InterPro" id="IPR052539">
    <property type="entry name" value="MGD_biosynthesis_adapter"/>
</dbReference>
<dbReference type="InterPro" id="IPR004435">
    <property type="entry name" value="MobB_dom"/>
</dbReference>
<gene>
    <name evidence="2" type="primary">mobB</name>
    <name evidence="2" type="ORF">MBCUR_06860</name>
</gene>
<dbReference type="Gene3D" id="3.40.50.300">
    <property type="entry name" value="P-loop containing nucleotide triphosphate hydrolases"/>
    <property type="match status" value="1"/>
</dbReference>
<dbReference type="RefSeq" id="WP_067090227.1">
    <property type="nucleotide sequence ID" value="NZ_LWMV01000146.1"/>
</dbReference>
<reference evidence="2 3" key="1">
    <citation type="submission" date="2016-04" db="EMBL/GenBank/DDBJ databases">
        <title>Genome sequence of Methanobrevibacter curvatus DSM 11111.</title>
        <authorList>
            <person name="Poehlein A."/>
            <person name="Seedorf H."/>
            <person name="Daniel R."/>
        </authorList>
    </citation>
    <scope>NUCLEOTIDE SEQUENCE [LARGE SCALE GENOMIC DNA]</scope>
    <source>
        <strain evidence="2 3">DSM 11111</strain>
    </source>
</reference>
<evidence type="ECO:0000313" key="3">
    <source>
        <dbReference type="Proteomes" id="UP000077245"/>
    </source>
</evidence>
<dbReference type="PATRIC" id="fig|49547.3.peg.738"/>
<evidence type="ECO:0000259" key="1">
    <source>
        <dbReference type="Pfam" id="PF03205"/>
    </source>
</evidence>
<dbReference type="NCBIfam" id="TIGR00176">
    <property type="entry name" value="mobB"/>
    <property type="match status" value="1"/>
</dbReference>
<dbReference type="GO" id="GO:0006777">
    <property type="term" value="P:Mo-molybdopterin cofactor biosynthetic process"/>
    <property type="evidence" value="ECO:0007669"/>
    <property type="project" value="InterPro"/>
</dbReference>
<evidence type="ECO:0000313" key="2">
    <source>
        <dbReference type="EMBL" id="KZX13422.1"/>
    </source>
</evidence>
<keyword evidence="3" id="KW-1185">Reference proteome</keyword>
<dbReference type="STRING" id="49547.MBCUR_06860"/>